<sequence length="662" mass="70998">MFAGRGSRADRCPGFVSPALAHHLRMGGRFGAGARGSAVRLSVSWMMGPNCPLVEIRKSRSIVRALPANTDLWGVALSSGLSFDVLGPLRAKFRGKDLHPGPARQSALLGVLLSRPNVTMSSDELLGAVWGEAIPSSASKVIPTYIYRLRRVLAGAAVIERRRPGYTLRIDPDTVDAVRFARAAAPRSTDQVGYGQVADALALWRGEPFDGLPGPLLAQDRVRLHQLRLGLLMRRAGLDIAAGDHPSAVLDLTEIRERHPLHEQAACLLMAALYRSGRQAESLMVYSSMRLRLLDELGMEPGEELFAAHQAVLNRDERAIDRITERFAPAATATGRVEVLRSNLPAETGSLEGRNEELDRVLKVMSGARERRQVVAIDGMPGVGKTAFALRLAHTIAADYPDGQYYLDLRGHGPSPLSTADSVRSLLASMGVAAEDGLDRDEYQAAVLRARMANRRILVVLDDVVSSERILPLLPSSTGSTLITVSRNKLLALPATHTCSLPALSDSAARSLLAGLVGAERLDAEATATAQLIQACAGHPLALTLAANRLRHRPVLRISVLARQLASRDTNSVLRAESVSLLTVVSSSIARLEESERTVLAALAATGTVTTPSSLASRVARARDEVEASLDLLVDANLVAQVEDERFLLHPVIGRCVSSGAV</sequence>
<gene>
    <name evidence="7" type="ORF">G443_000854</name>
</gene>
<dbReference type="Proteomes" id="UP000791080">
    <property type="component" value="Unassembled WGS sequence"/>
</dbReference>
<name>A0ABT1JEE7_ACTCY</name>
<dbReference type="InterPro" id="IPR003593">
    <property type="entry name" value="AAA+_ATPase"/>
</dbReference>
<dbReference type="SUPFAM" id="SSF48452">
    <property type="entry name" value="TPR-like"/>
    <property type="match status" value="1"/>
</dbReference>
<dbReference type="InterPro" id="IPR036388">
    <property type="entry name" value="WH-like_DNA-bd_sf"/>
</dbReference>
<reference evidence="7 8" key="1">
    <citation type="submission" date="2013-07" db="EMBL/GenBank/DDBJ databases">
        <authorList>
            <consortium name="DOE Joint Genome Institute"/>
            <person name="Reeve W."/>
            <person name="Huntemann M."/>
            <person name="Han J."/>
            <person name="Chen A."/>
            <person name="Kyrpides N."/>
            <person name="Mavromatis K."/>
            <person name="Markowitz V."/>
            <person name="Palaniappan K."/>
            <person name="Ivanova N."/>
            <person name="Schaumberg A."/>
            <person name="Pati A."/>
            <person name="Liolios K."/>
            <person name="Nordberg H.P."/>
            <person name="Cantor M.N."/>
            <person name="Hua S.X."/>
            <person name="Woyke T."/>
        </authorList>
    </citation>
    <scope>NUCLEOTIDE SEQUENCE [LARGE SCALE GENOMIC DNA]</scope>
    <source>
        <strain evidence="7 8">DSM 43889</strain>
    </source>
</reference>
<proteinExistence type="inferred from homology"/>
<comment type="caution">
    <text evidence="7">The sequence shown here is derived from an EMBL/GenBank/DDBJ whole genome shotgun (WGS) entry which is preliminary data.</text>
</comment>
<feature type="domain" description="OmpR/PhoB-type" evidence="6">
    <location>
        <begin position="73"/>
        <end position="170"/>
    </location>
</feature>
<reference evidence="7 8" key="2">
    <citation type="submission" date="2022-06" db="EMBL/GenBank/DDBJ databases">
        <title>Genomic Encyclopedia of Type Strains, Phase I: the one thousand microbial genomes (KMG-I) project.</title>
        <authorList>
            <person name="Kyrpides N."/>
        </authorList>
    </citation>
    <scope>NUCLEOTIDE SEQUENCE [LARGE SCALE GENOMIC DNA]</scope>
    <source>
        <strain evidence="7 8">DSM 43889</strain>
    </source>
</reference>
<feature type="DNA-binding region" description="OmpR/PhoB-type" evidence="5">
    <location>
        <begin position="73"/>
        <end position="170"/>
    </location>
</feature>
<evidence type="ECO:0000256" key="5">
    <source>
        <dbReference type="PROSITE-ProRule" id="PRU01091"/>
    </source>
</evidence>
<comment type="similarity">
    <text evidence="1">Belongs to the AfsR/DnrI/RedD regulatory family.</text>
</comment>
<keyword evidence="4" id="KW-0804">Transcription</keyword>
<dbReference type="InterPro" id="IPR027417">
    <property type="entry name" value="P-loop_NTPase"/>
</dbReference>
<dbReference type="Gene3D" id="1.10.10.10">
    <property type="entry name" value="Winged helix-like DNA-binding domain superfamily/Winged helix DNA-binding domain"/>
    <property type="match status" value="1"/>
</dbReference>
<dbReference type="PANTHER" id="PTHR35807:SF1">
    <property type="entry name" value="TRANSCRIPTIONAL REGULATOR REDD"/>
    <property type="match status" value="1"/>
</dbReference>
<evidence type="ECO:0000256" key="3">
    <source>
        <dbReference type="ARBA" id="ARBA00023125"/>
    </source>
</evidence>
<dbReference type="SUPFAM" id="SSF52540">
    <property type="entry name" value="P-loop containing nucleoside triphosphate hydrolases"/>
    <property type="match status" value="1"/>
</dbReference>
<dbReference type="SUPFAM" id="SSF46894">
    <property type="entry name" value="C-terminal effector domain of the bipartite response regulators"/>
    <property type="match status" value="1"/>
</dbReference>
<dbReference type="InterPro" id="IPR002182">
    <property type="entry name" value="NB-ARC"/>
</dbReference>
<evidence type="ECO:0000256" key="2">
    <source>
        <dbReference type="ARBA" id="ARBA00023015"/>
    </source>
</evidence>
<dbReference type="InterPro" id="IPR005158">
    <property type="entry name" value="BTAD"/>
</dbReference>
<protein>
    <submittedName>
        <fullName evidence="7">DNA-binding transcriptional activator of the SARP family</fullName>
    </submittedName>
</protein>
<dbReference type="Gene3D" id="1.25.40.10">
    <property type="entry name" value="Tetratricopeptide repeat domain"/>
    <property type="match status" value="1"/>
</dbReference>
<dbReference type="SMART" id="SM00382">
    <property type="entry name" value="AAA"/>
    <property type="match status" value="1"/>
</dbReference>
<dbReference type="PANTHER" id="PTHR35807">
    <property type="entry name" value="TRANSCRIPTIONAL REGULATOR REDD-RELATED"/>
    <property type="match status" value="1"/>
</dbReference>
<dbReference type="EMBL" id="AUBJ02000001">
    <property type="protein sequence ID" value="MCP2330584.1"/>
    <property type="molecule type" value="Genomic_DNA"/>
</dbReference>
<dbReference type="SMART" id="SM01043">
    <property type="entry name" value="BTAD"/>
    <property type="match status" value="1"/>
</dbReference>
<evidence type="ECO:0000313" key="7">
    <source>
        <dbReference type="EMBL" id="MCP2330584.1"/>
    </source>
</evidence>
<dbReference type="Gene3D" id="3.40.50.300">
    <property type="entry name" value="P-loop containing nucleotide triphosphate hydrolases"/>
    <property type="match status" value="1"/>
</dbReference>
<dbReference type="Pfam" id="PF00931">
    <property type="entry name" value="NB-ARC"/>
    <property type="match status" value="1"/>
</dbReference>
<keyword evidence="2" id="KW-0805">Transcription regulation</keyword>
<dbReference type="CDD" id="cd15831">
    <property type="entry name" value="BTAD"/>
    <property type="match status" value="1"/>
</dbReference>
<dbReference type="InterPro" id="IPR011990">
    <property type="entry name" value="TPR-like_helical_dom_sf"/>
</dbReference>
<evidence type="ECO:0000313" key="8">
    <source>
        <dbReference type="Proteomes" id="UP000791080"/>
    </source>
</evidence>
<organism evidence="7 8">
    <name type="scientific">Actinoalloteichus caeruleus DSM 43889</name>
    <dbReference type="NCBI Taxonomy" id="1120930"/>
    <lineage>
        <taxon>Bacteria</taxon>
        <taxon>Bacillati</taxon>
        <taxon>Actinomycetota</taxon>
        <taxon>Actinomycetes</taxon>
        <taxon>Pseudonocardiales</taxon>
        <taxon>Pseudonocardiaceae</taxon>
        <taxon>Actinoalloteichus</taxon>
        <taxon>Actinoalloteichus cyanogriseus</taxon>
    </lineage>
</organism>
<keyword evidence="8" id="KW-1185">Reference proteome</keyword>
<dbReference type="PRINTS" id="PR00364">
    <property type="entry name" value="DISEASERSIST"/>
</dbReference>
<dbReference type="GO" id="GO:0003677">
    <property type="term" value="F:DNA binding"/>
    <property type="evidence" value="ECO:0007669"/>
    <property type="project" value="UniProtKB-KW"/>
</dbReference>
<evidence type="ECO:0000259" key="6">
    <source>
        <dbReference type="PROSITE" id="PS51755"/>
    </source>
</evidence>
<accession>A0ABT1JEE7</accession>
<dbReference type="Pfam" id="PF00486">
    <property type="entry name" value="Trans_reg_C"/>
    <property type="match status" value="1"/>
</dbReference>
<dbReference type="InterPro" id="IPR016032">
    <property type="entry name" value="Sig_transdc_resp-reg_C-effctor"/>
</dbReference>
<evidence type="ECO:0000256" key="4">
    <source>
        <dbReference type="ARBA" id="ARBA00023163"/>
    </source>
</evidence>
<evidence type="ECO:0000256" key="1">
    <source>
        <dbReference type="ARBA" id="ARBA00005820"/>
    </source>
</evidence>
<keyword evidence="3 5" id="KW-0238">DNA-binding</keyword>
<dbReference type="SMART" id="SM00862">
    <property type="entry name" value="Trans_reg_C"/>
    <property type="match status" value="1"/>
</dbReference>
<dbReference type="Pfam" id="PF03704">
    <property type="entry name" value="BTAD"/>
    <property type="match status" value="1"/>
</dbReference>
<dbReference type="PROSITE" id="PS51755">
    <property type="entry name" value="OMPR_PHOB"/>
    <property type="match status" value="1"/>
</dbReference>
<dbReference type="InterPro" id="IPR001867">
    <property type="entry name" value="OmpR/PhoB-type_DNA-bd"/>
</dbReference>
<dbReference type="InterPro" id="IPR051677">
    <property type="entry name" value="AfsR-DnrI-RedD_regulator"/>
</dbReference>